<dbReference type="RefSeq" id="XP_001309524.1">
    <property type="nucleotide sequence ID" value="XM_001309523.1"/>
</dbReference>
<evidence type="ECO:0000256" key="3">
    <source>
        <dbReference type="ARBA" id="ARBA00022806"/>
    </source>
</evidence>
<keyword evidence="3" id="KW-0347">Helicase</keyword>
<reference evidence="6" key="1">
    <citation type="submission" date="2006-10" db="EMBL/GenBank/DDBJ databases">
        <authorList>
            <person name="Amadeo P."/>
            <person name="Zhao Q."/>
            <person name="Wortman J."/>
            <person name="Fraser-Liggett C."/>
            <person name="Carlton J."/>
        </authorList>
    </citation>
    <scope>NUCLEOTIDE SEQUENCE</scope>
    <source>
        <strain evidence="6">G3</strain>
    </source>
</reference>
<dbReference type="Proteomes" id="UP000001542">
    <property type="component" value="Unassembled WGS sequence"/>
</dbReference>
<dbReference type="GO" id="GO:0016787">
    <property type="term" value="F:hydrolase activity"/>
    <property type="evidence" value="ECO:0007669"/>
    <property type="project" value="UniProtKB-KW"/>
</dbReference>
<dbReference type="VEuPathDB" id="TrichDB:TVAGG3_0603690"/>
<evidence type="ECO:0000313" key="7">
    <source>
        <dbReference type="Proteomes" id="UP000001542"/>
    </source>
</evidence>
<dbReference type="InterPro" id="IPR027417">
    <property type="entry name" value="P-loop_NTPase"/>
</dbReference>
<gene>
    <name evidence="6" type="ORF">TVAG_140830</name>
</gene>
<dbReference type="GO" id="GO:0070478">
    <property type="term" value="P:nuclear-transcribed mRNA catabolic process, 3'-5' exonucleolytic nonsense-mediated decay"/>
    <property type="evidence" value="ECO:0000318"/>
    <property type="project" value="GO_Central"/>
</dbReference>
<dbReference type="EMBL" id="DS113751">
    <property type="protein sequence ID" value="EAX96594.1"/>
    <property type="molecule type" value="Genomic_DNA"/>
</dbReference>
<dbReference type="FunFam" id="3.40.50.300:FF:003842">
    <property type="entry name" value="Predicted protein"/>
    <property type="match status" value="1"/>
</dbReference>
<feature type="region of interest" description="Disordered" evidence="5">
    <location>
        <begin position="1"/>
        <end position="28"/>
    </location>
</feature>
<reference evidence="6" key="2">
    <citation type="journal article" date="2007" name="Science">
        <title>Draft genome sequence of the sexually transmitted pathogen Trichomonas vaginalis.</title>
        <authorList>
            <person name="Carlton J.M."/>
            <person name="Hirt R.P."/>
            <person name="Silva J.C."/>
            <person name="Delcher A.L."/>
            <person name="Schatz M."/>
            <person name="Zhao Q."/>
            <person name="Wortman J.R."/>
            <person name="Bidwell S.L."/>
            <person name="Alsmark U.C.M."/>
            <person name="Besteiro S."/>
            <person name="Sicheritz-Ponten T."/>
            <person name="Noel C.J."/>
            <person name="Dacks J.B."/>
            <person name="Foster P.G."/>
            <person name="Simillion C."/>
            <person name="Van de Peer Y."/>
            <person name="Miranda-Saavedra D."/>
            <person name="Barton G.J."/>
            <person name="Westrop G.D."/>
            <person name="Mueller S."/>
            <person name="Dessi D."/>
            <person name="Fiori P.L."/>
            <person name="Ren Q."/>
            <person name="Paulsen I."/>
            <person name="Zhang H."/>
            <person name="Bastida-Corcuera F.D."/>
            <person name="Simoes-Barbosa A."/>
            <person name="Brown M.T."/>
            <person name="Hayes R.D."/>
            <person name="Mukherjee M."/>
            <person name="Okumura C.Y."/>
            <person name="Schneider R."/>
            <person name="Smith A.J."/>
            <person name="Vanacova S."/>
            <person name="Villalvazo M."/>
            <person name="Haas B.J."/>
            <person name="Pertea M."/>
            <person name="Feldblyum T.V."/>
            <person name="Utterback T.R."/>
            <person name="Shu C.L."/>
            <person name="Osoegawa K."/>
            <person name="de Jong P.J."/>
            <person name="Hrdy I."/>
            <person name="Horvathova L."/>
            <person name="Zubacova Z."/>
            <person name="Dolezal P."/>
            <person name="Malik S.B."/>
            <person name="Logsdon J.M. Jr."/>
            <person name="Henze K."/>
            <person name="Gupta A."/>
            <person name="Wang C.C."/>
            <person name="Dunne R.L."/>
            <person name="Upcroft J.A."/>
            <person name="Upcroft P."/>
            <person name="White O."/>
            <person name="Salzberg S.L."/>
            <person name="Tang P."/>
            <person name="Chiu C.-H."/>
            <person name="Lee Y.-S."/>
            <person name="Embley T.M."/>
            <person name="Coombs G.H."/>
            <person name="Mottram J.C."/>
            <person name="Tachezy J."/>
            <person name="Fraser-Liggett C.M."/>
            <person name="Johnson P.J."/>
        </authorList>
    </citation>
    <scope>NUCLEOTIDE SEQUENCE [LARGE SCALE GENOMIC DNA]</scope>
    <source>
        <strain evidence="6">G3</strain>
    </source>
</reference>
<evidence type="ECO:0000256" key="5">
    <source>
        <dbReference type="SAM" id="MobiDB-lite"/>
    </source>
</evidence>
<dbReference type="AlphaFoldDB" id="A2FEQ7"/>
<keyword evidence="1" id="KW-0547">Nucleotide-binding</keyword>
<dbReference type="GO" id="GO:0003724">
    <property type="term" value="F:RNA helicase activity"/>
    <property type="evidence" value="ECO:0000318"/>
    <property type="project" value="GO_Central"/>
</dbReference>
<dbReference type="STRING" id="5722.A2FEQ7"/>
<evidence type="ECO:0000256" key="1">
    <source>
        <dbReference type="ARBA" id="ARBA00022741"/>
    </source>
</evidence>
<organism evidence="6 7">
    <name type="scientific">Trichomonas vaginalis (strain ATCC PRA-98 / G3)</name>
    <dbReference type="NCBI Taxonomy" id="412133"/>
    <lineage>
        <taxon>Eukaryota</taxon>
        <taxon>Metamonada</taxon>
        <taxon>Parabasalia</taxon>
        <taxon>Trichomonadida</taxon>
        <taxon>Trichomonadidae</taxon>
        <taxon>Trichomonas</taxon>
    </lineage>
</organism>
<dbReference type="GO" id="GO:0005524">
    <property type="term" value="F:ATP binding"/>
    <property type="evidence" value="ECO:0007669"/>
    <property type="project" value="UniProtKB-KW"/>
</dbReference>
<dbReference type="GO" id="GO:0055087">
    <property type="term" value="C:Ski complex"/>
    <property type="evidence" value="ECO:0000318"/>
    <property type="project" value="GO_Central"/>
</dbReference>
<name>A2FEQ7_TRIV3</name>
<keyword evidence="2" id="KW-0378">Hydrolase</keyword>
<keyword evidence="4" id="KW-0067">ATP-binding</keyword>
<proteinExistence type="predicted"/>
<protein>
    <submittedName>
        <fullName evidence="6">Uncharacterized protein</fullName>
    </submittedName>
</protein>
<dbReference type="InParanoid" id="A2FEQ7"/>
<dbReference type="PANTHER" id="PTHR12131">
    <property type="entry name" value="ATP-DEPENDENT RNA AND DNA HELICASE"/>
    <property type="match status" value="1"/>
</dbReference>
<keyword evidence="7" id="KW-1185">Reference proteome</keyword>
<accession>A2FEQ7</accession>
<dbReference type="Gene3D" id="3.40.50.300">
    <property type="entry name" value="P-loop containing nucleotide triphosphate hydrolases"/>
    <property type="match status" value="1"/>
</dbReference>
<evidence type="ECO:0000256" key="2">
    <source>
        <dbReference type="ARBA" id="ARBA00022801"/>
    </source>
</evidence>
<feature type="compositionally biased region" description="Basic and acidic residues" evidence="5">
    <location>
        <begin position="1"/>
        <end position="11"/>
    </location>
</feature>
<dbReference type="SUPFAM" id="SSF52540">
    <property type="entry name" value="P-loop containing nucleoside triphosphate hydrolases"/>
    <property type="match status" value="1"/>
</dbReference>
<dbReference type="PANTHER" id="PTHR12131:SF1">
    <property type="entry name" value="ATP-DEPENDENT RNA HELICASE SUPV3L1, MITOCHONDRIAL-RELATED"/>
    <property type="match status" value="1"/>
</dbReference>
<sequence>MSLPRQFDRNGRIHQSGSRGSLQNNGRPQDSLNLVRTFNFSVFYREIKASLDLKDQIITITHDQSYPYRVAQIASQTFHTVFYIVANSLRRKSLENKIQAVVMTIKQTAQFLSQIPNNSCIIIDSLWDINKDITGPQLEQIILILSKRCQFIYNSMPFANLQTISQWIFSFCGLAPKIIEAPIERNAVAHFIFSENPFQNRLFRNTSIFIDMLTVSEILDQCTPNMISNDGIFQEICDIKKLNLDPILVVFPSNGHLRSFAKEHPEYQTIYDSYDLNQMTEQIEKFQSTSNGILLTTTKVADSIYIPAKSVVLTSLLKFDGHMMKTMTPCEVHQIVRCAGRPGIDPRGYFYTTLHPGMSKFDISSIFSTDLPVISSRFKITEEFFLTAIFSGVADFENYLCCLLGSFTVATRGPLLQDQINQISSQMPPDSIVEKVIHLMSLETSICTLETHPLNIKPLLVNGRVVRARSMLGDHAWSICFGGTVCGTVTLAMRGVPSRGRTIDNDEKCLITLPVHEIVAISKTINPLSRQQLTQIDDNDALIGKDYEYYDGELTYANEKYHMLLNEMQQIKSTLEPNLLQCWRQLAEVCIRHKLLKQKMKQINLQQPLSDLSKIRDSDYHIGLFPGASDMAAQKAFVVRSSGVFSCYALENAIENKFWEKLSDKESAAFIILCIGGEKYDEYAGYIPECVNSYMTQSGKDSSFFLNALALLDEENETNLLDTKAFEMACLLKKARKSANALFKAANQLNIPRFSQKMSNVVEIIKNSSLYREFF</sequence>
<feature type="compositionally biased region" description="Polar residues" evidence="5">
    <location>
        <begin position="13"/>
        <end position="28"/>
    </location>
</feature>
<dbReference type="InterPro" id="IPR050699">
    <property type="entry name" value="RNA-DNA_Helicase"/>
</dbReference>
<dbReference type="KEGG" id="tva:4754374"/>
<evidence type="ECO:0000256" key="4">
    <source>
        <dbReference type="ARBA" id="ARBA00022840"/>
    </source>
</evidence>
<dbReference type="VEuPathDB" id="TrichDB:TVAG_140830"/>
<evidence type="ECO:0000313" key="6">
    <source>
        <dbReference type="EMBL" id="EAX96594.1"/>
    </source>
</evidence>